<evidence type="ECO:0000313" key="6">
    <source>
        <dbReference type="EMBL" id="PSK33426.1"/>
    </source>
</evidence>
<proteinExistence type="inferred from homology"/>
<evidence type="ECO:0000259" key="5">
    <source>
        <dbReference type="Pfam" id="PF12333"/>
    </source>
</evidence>
<evidence type="ECO:0000313" key="7">
    <source>
        <dbReference type="Proteomes" id="UP000243723"/>
    </source>
</evidence>
<reference evidence="6 7" key="1">
    <citation type="submission" date="2017-05" db="EMBL/GenBank/DDBJ databases">
        <title>Draft genome sequence of Elsinoe australis.</title>
        <authorList>
            <person name="Cheng Q."/>
        </authorList>
    </citation>
    <scope>NUCLEOTIDE SEQUENCE [LARGE SCALE GENOMIC DNA]</scope>
    <source>
        <strain evidence="6 7">NL1</strain>
    </source>
</reference>
<feature type="compositionally biased region" description="Basic residues" evidence="4">
    <location>
        <begin position="19"/>
        <end position="28"/>
    </location>
</feature>
<dbReference type="Pfam" id="PF12333">
    <property type="entry name" value="Ipi1_N"/>
    <property type="match status" value="1"/>
</dbReference>
<name>A0A2P7YBT1_9PEZI</name>
<keyword evidence="3" id="KW-0698">rRNA processing</keyword>
<dbReference type="EMBL" id="NHZQ01000448">
    <property type="protein sequence ID" value="PSK33426.1"/>
    <property type="molecule type" value="Genomic_DNA"/>
</dbReference>
<dbReference type="PANTHER" id="PTHR16056">
    <property type="entry name" value="REGULATOR OF MICROTUBULE DYNAMICS PROTEIN"/>
    <property type="match status" value="1"/>
</dbReference>
<evidence type="ECO:0000256" key="1">
    <source>
        <dbReference type="ARBA" id="ARBA00004123"/>
    </source>
</evidence>
<dbReference type="STRING" id="40998.A0A2P7YBT1"/>
<dbReference type="InterPro" id="IPR024679">
    <property type="entry name" value="Ipi1_N"/>
</dbReference>
<evidence type="ECO:0000256" key="3">
    <source>
        <dbReference type="RuleBase" id="RU368021"/>
    </source>
</evidence>
<comment type="subcellular location">
    <subcellularLocation>
        <location evidence="1 3">Nucleus</location>
    </subcellularLocation>
</comment>
<comment type="similarity">
    <text evidence="3">Belongs to the IPI1/TEX10 family.</text>
</comment>
<dbReference type="AlphaFoldDB" id="A0A2P7YBT1"/>
<dbReference type="PANTHER" id="PTHR16056:SF2">
    <property type="entry name" value="TESTIS-EXPRESSED PROTEIN 10"/>
    <property type="match status" value="1"/>
</dbReference>
<feature type="domain" description="Pre-rRNA-processing protein Ipi1 N-terminal" evidence="5">
    <location>
        <begin position="135"/>
        <end position="242"/>
    </location>
</feature>
<dbReference type="Proteomes" id="UP000243723">
    <property type="component" value="Unassembled WGS sequence"/>
</dbReference>
<feature type="region of interest" description="Disordered" evidence="4">
    <location>
        <begin position="1"/>
        <end position="38"/>
    </location>
</feature>
<accession>A0A2P7YBT1</accession>
<keyword evidence="3" id="KW-0690">Ribosome biogenesis</keyword>
<dbReference type="GO" id="GO:0005634">
    <property type="term" value="C:nucleus"/>
    <property type="evidence" value="ECO:0007669"/>
    <property type="project" value="UniProtKB-SubCell"/>
</dbReference>
<organism evidence="6 7">
    <name type="scientific">Elsinoe australis</name>
    <dbReference type="NCBI Taxonomy" id="40998"/>
    <lineage>
        <taxon>Eukaryota</taxon>
        <taxon>Fungi</taxon>
        <taxon>Dikarya</taxon>
        <taxon>Ascomycota</taxon>
        <taxon>Pezizomycotina</taxon>
        <taxon>Dothideomycetes</taxon>
        <taxon>Dothideomycetidae</taxon>
        <taxon>Myriangiales</taxon>
        <taxon>Elsinoaceae</taxon>
        <taxon>Elsinoe</taxon>
    </lineage>
</organism>
<gene>
    <name evidence="6" type="ORF">B9Z65_7313</name>
</gene>
<feature type="compositionally biased region" description="Basic residues" evidence="4">
    <location>
        <begin position="1"/>
        <end position="11"/>
    </location>
</feature>
<keyword evidence="7" id="KW-1185">Reference proteome</keyword>
<evidence type="ECO:0000256" key="4">
    <source>
        <dbReference type="SAM" id="MobiDB-lite"/>
    </source>
</evidence>
<keyword evidence="2 3" id="KW-0539">Nucleus</keyword>
<dbReference type="GO" id="GO:0120330">
    <property type="term" value="C:rixosome complex"/>
    <property type="evidence" value="ECO:0007669"/>
    <property type="project" value="UniProtKB-UniRule"/>
</dbReference>
<comment type="caution">
    <text evidence="6">The sequence shown here is derived from an EMBL/GenBank/DDBJ whole genome shotgun (WGS) entry which is preliminary data.</text>
</comment>
<sequence length="353" mass="38376">MAGASAKRKREKAKDFQKPKLKVGKAKPKASNATDTSFRAKSITLKQQSLSSSAPSASNQFAHQLSLLSSKTDSQRRDALSSLVNTLASSKIADPSELPQPAVTIIIKARPLLVDASKSIRASTLELLKLVPTQEVERNIEAIQIYVHIGLTHMVSDIRMTTLDVLDWLLQVAGEATVSCAGGWTGTLKRLIGVLGWQSTGGPPNQNGNAPASQQGWSNTLRTKLEDTKLRARQISTLSSLLNAGFRSPNADELILRERQRAVQLFPLQDTNAHMLPRTPNPFGYLSLFSDAEGLTDEEGQVVADWAGRIIKLRDAYIHGIEQGVSEAKKEGGEIGRAAMSVEKAMKIHLRRG</sequence>
<comment type="function">
    <text evidence="3">Component of the RIX1 complex required for processing of ITS2 sequences from 35S pre-rRNA.</text>
</comment>
<comment type="subunit">
    <text evidence="3">Component of the RIX1 complex.</text>
</comment>
<dbReference type="GO" id="GO:0006364">
    <property type="term" value="P:rRNA processing"/>
    <property type="evidence" value="ECO:0007669"/>
    <property type="project" value="UniProtKB-UniRule"/>
</dbReference>
<protein>
    <recommendedName>
        <fullName evidence="3">Pre-rRNA-processing protein</fullName>
    </recommendedName>
</protein>
<dbReference type="OrthoDB" id="361362at2759"/>
<evidence type="ECO:0000256" key="2">
    <source>
        <dbReference type="ARBA" id="ARBA00023242"/>
    </source>
</evidence>